<sequence length="470" mass="48516">MSKQDALPGEQDQGSSPLPLSQRALTVGICTITVSIAFESIAVATAMPVAARDLDGIAYYAWAFSLFVIGMLLATVIAGRVCDRVGPSRPLLVGLGIFVVGLVVAGTAESMVQLIAGRFVQGLGGGALNTAMFVTVAKAFRPVQRPKVFTYISTAWVLPSFVGPPVSAWLTSHLSWHWVFFTVIPLAVIGGAMVLPTVRAMMRIPMPEVSAEDASGLPPAPVWAAFATALAAALLQAAGTRLDWSGLVLLVVALVLLGLGLPRLMPRGFLRLGRGLSSVILTRALLPGAYFGGEAFLPLMLVEQRHVPLLLAGGTLTVGAVGWTTGSFLQAQRRLPLRRDQLITLGCANVAVGLALAGVLALVPSLPYGLIALAWVFSGLGMGFATASTSLATITLSSEDAQGRNGSSLNLGDALGSSVFVGIAGTIFGALHPGGNLALTFGLVLLSMAVVAVLALLASLRVGSLTDPAH</sequence>
<name>A0A1H9CKC4_9ACTN</name>
<feature type="transmembrane region" description="Helical" evidence="5">
    <location>
        <begin position="24"/>
        <end position="51"/>
    </location>
</feature>
<feature type="transmembrane region" description="Helical" evidence="5">
    <location>
        <begin position="276"/>
        <end position="297"/>
    </location>
</feature>
<evidence type="ECO:0000256" key="2">
    <source>
        <dbReference type="ARBA" id="ARBA00022692"/>
    </source>
</evidence>
<evidence type="ECO:0000313" key="7">
    <source>
        <dbReference type="EMBL" id="SEQ01670.1"/>
    </source>
</evidence>
<keyword evidence="2 5" id="KW-0812">Transmembrane</keyword>
<dbReference type="InterPro" id="IPR011701">
    <property type="entry name" value="MFS"/>
</dbReference>
<dbReference type="Gene3D" id="1.20.1250.20">
    <property type="entry name" value="MFS general substrate transporter like domains"/>
    <property type="match status" value="1"/>
</dbReference>
<dbReference type="OrthoDB" id="9778875at2"/>
<feature type="transmembrane region" description="Helical" evidence="5">
    <location>
        <begin position="176"/>
        <end position="195"/>
    </location>
</feature>
<accession>A0A1H9CKC4</accession>
<dbReference type="GO" id="GO:0005886">
    <property type="term" value="C:plasma membrane"/>
    <property type="evidence" value="ECO:0007669"/>
    <property type="project" value="UniProtKB-SubCell"/>
</dbReference>
<dbReference type="SUPFAM" id="SSF103473">
    <property type="entry name" value="MFS general substrate transporter"/>
    <property type="match status" value="1"/>
</dbReference>
<feature type="transmembrane region" description="Helical" evidence="5">
    <location>
        <begin position="369"/>
        <end position="396"/>
    </location>
</feature>
<dbReference type="Pfam" id="PF07690">
    <property type="entry name" value="MFS_1"/>
    <property type="match status" value="1"/>
</dbReference>
<protein>
    <submittedName>
        <fullName evidence="7">Major Facilitator Superfamily protein</fullName>
    </submittedName>
</protein>
<evidence type="ECO:0000259" key="6">
    <source>
        <dbReference type="PROSITE" id="PS50850"/>
    </source>
</evidence>
<dbReference type="STRING" id="1036181.SAMN05421756_102242"/>
<dbReference type="RefSeq" id="WP_091178147.1">
    <property type="nucleotide sequence ID" value="NZ_FOFA01000002.1"/>
</dbReference>
<evidence type="ECO:0000256" key="1">
    <source>
        <dbReference type="ARBA" id="ARBA00004651"/>
    </source>
</evidence>
<feature type="transmembrane region" description="Helical" evidence="5">
    <location>
        <begin position="309"/>
        <end position="330"/>
    </location>
</feature>
<keyword evidence="8" id="KW-1185">Reference proteome</keyword>
<dbReference type="Gene3D" id="1.20.1720.10">
    <property type="entry name" value="Multidrug resistance protein D"/>
    <property type="match status" value="1"/>
</dbReference>
<feature type="transmembrane region" description="Helical" evidence="5">
    <location>
        <begin position="342"/>
        <end position="363"/>
    </location>
</feature>
<dbReference type="PANTHER" id="PTHR23501:SF154">
    <property type="entry name" value="MULTIDRUG-EFFLUX TRANSPORTER RV1634-RELATED"/>
    <property type="match status" value="1"/>
</dbReference>
<comment type="subcellular location">
    <subcellularLocation>
        <location evidence="1">Cell membrane</location>
        <topology evidence="1">Multi-pass membrane protein</topology>
    </subcellularLocation>
</comment>
<reference evidence="8" key="1">
    <citation type="submission" date="2016-10" db="EMBL/GenBank/DDBJ databases">
        <authorList>
            <person name="Varghese N."/>
            <person name="Submissions S."/>
        </authorList>
    </citation>
    <scope>NUCLEOTIDE SEQUENCE [LARGE SCALE GENOMIC DNA]</scope>
    <source>
        <strain evidence="8">CGMCC 4.6856</strain>
    </source>
</reference>
<evidence type="ECO:0000256" key="5">
    <source>
        <dbReference type="SAM" id="Phobius"/>
    </source>
</evidence>
<feature type="transmembrane region" description="Helical" evidence="5">
    <location>
        <begin position="114"/>
        <end position="136"/>
    </location>
</feature>
<feature type="transmembrane region" description="Helical" evidence="5">
    <location>
        <begin position="91"/>
        <end position="108"/>
    </location>
</feature>
<feature type="transmembrane region" description="Helical" evidence="5">
    <location>
        <begin position="216"/>
        <end position="238"/>
    </location>
</feature>
<gene>
    <name evidence="7" type="ORF">SAMN05421756_102242</name>
</gene>
<dbReference type="EMBL" id="FOFA01000002">
    <property type="protein sequence ID" value="SEQ01670.1"/>
    <property type="molecule type" value="Genomic_DNA"/>
</dbReference>
<feature type="transmembrane region" description="Helical" evidence="5">
    <location>
        <begin position="244"/>
        <end position="264"/>
    </location>
</feature>
<proteinExistence type="predicted"/>
<feature type="transmembrane region" description="Helical" evidence="5">
    <location>
        <begin position="57"/>
        <end position="79"/>
    </location>
</feature>
<dbReference type="PROSITE" id="PS50850">
    <property type="entry name" value="MFS"/>
    <property type="match status" value="1"/>
</dbReference>
<organism evidence="7 8">
    <name type="scientific">Microlunatus flavus</name>
    <dbReference type="NCBI Taxonomy" id="1036181"/>
    <lineage>
        <taxon>Bacteria</taxon>
        <taxon>Bacillati</taxon>
        <taxon>Actinomycetota</taxon>
        <taxon>Actinomycetes</taxon>
        <taxon>Propionibacteriales</taxon>
        <taxon>Propionibacteriaceae</taxon>
        <taxon>Microlunatus</taxon>
    </lineage>
</organism>
<dbReference type="Proteomes" id="UP000198504">
    <property type="component" value="Unassembled WGS sequence"/>
</dbReference>
<keyword evidence="4 5" id="KW-0472">Membrane</keyword>
<evidence type="ECO:0000256" key="4">
    <source>
        <dbReference type="ARBA" id="ARBA00023136"/>
    </source>
</evidence>
<feature type="domain" description="Major facilitator superfamily (MFS) profile" evidence="6">
    <location>
        <begin position="25"/>
        <end position="467"/>
    </location>
</feature>
<dbReference type="GO" id="GO:0022857">
    <property type="term" value="F:transmembrane transporter activity"/>
    <property type="evidence" value="ECO:0007669"/>
    <property type="project" value="InterPro"/>
</dbReference>
<evidence type="ECO:0000313" key="8">
    <source>
        <dbReference type="Proteomes" id="UP000198504"/>
    </source>
</evidence>
<dbReference type="AlphaFoldDB" id="A0A1H9CKC4"/>
<dbReference type="InterPro" id="IPR036259">
    <property type="entry name" value="MFS_trans_sf"/>
</dbReference>
<dbReference type="InterPro" id="IPR020846">
    <property type="entry name" value="MFS_dom"/>
</dbReference>
<keyword evidence="3 5" id="KW-1133">Transmembrane helix</keyword>
<feature type="transmembrane region" description="Helical" evidence="5">
    <location>
        <begin position="437"/>
        <end position="460"/>
    </location>
</feature>
<feature type="transmembrane region" description="Helical" evidence="5">
    <location>
        <begin position="408"/>
        <end position="431"/>
    </location>
</feature>
<dbReference type="PANTHER" id="PTHR23501">
    <property type="entry name" value="MAJOR FACILITATOR SUPERFAMILY"/>
    <property type="match status" value="1"/>
</dbReference>
<evidence type="ECO:0000256" key="3">
    <source>
        <dbReference type="ARBA" id="ARBA00022989"/>
    </source>
</evidence>
<feature type="transmembrane region" description="Helical" evidence="5">
    <location>
        <begin position="148"/>
        <end position="170"/>
    </location>
</feature>